<keyword evidence="6" id="KW-0138">CF(0)</keyword>
<evidence type="ECO:0000256" key="9">
    <source>
        <dbReference type="ARBA" id="ARBA00022989"/>
    </source>
</evidence>
<keyword evidence="12" id="KW-0066">ATP synthesis</keyword>
<evidence type="ECO:0000256" key="8">
    <source>
        <dbReference type="ARBA" id="ARBA00022781"/>
    </source>
</evidence>
<dbReference type="PROSITE" id="PS51257">
    <property type="entry name" value="PROKAR_LIPOPROTEIN"/>
    <property type="match status" value="1"/>
</dbReference>
<evidence type="ECO:0000256" key="4">
    <source>
        <dbReference type="ARBA" id="ARBA00011648"/>
    </source>
</evidence>
<evidence type="ECO:0000256" key="11">
    <source>
        <dbReference type="ARBA" id="ARBA00023136"/>
    </source>
</evidence>
<dbReference type="Proteomes" id="UP000815325">
    <property type="component" value="Unassembled WGS sequence"/>
</dbReference>
<evidence type="ECO:0000256" key="12">
    <source>
        <dbReference type="ARBA" id="ARBA00023310"/>
    </source>
</evidence>
<dbReference type="EMBL" id="MU070173">
    <property type="protein sequence ID" value="KAF5829338.1"/>
    <property type="molecule type" value="Genomic_DNA"/>
</dbReference>
<dbReference type="SUPFAM" id="SSF81336">
    <property type="entry name" value="F1F0 ATP synthase subunit A"/>
    <property type="match status" value="1"/>
</dbReference>
<dbReference type="Pfam" id="PF00119">
    <property type="entry name" value="ATP-synt_A"/>
    <property type="match status" value="1"/>
</dbReference>
<gene>
    <name evidence="15" type="ORF">DUNSADRAFT_16214</name>
</gene>
<name>A0ABQ7G3Z9_DUNSA</name>
<keyword evidence="9 14" id="KW-1133">Transmembrane helix</keyword>
<keyword evidence="10" id="KW-0406">Ion transport</keyword>
<evidence type="ECO:0000256" key="7">
    <source>
        <dbReference type="ARBA" id="ARBA00022692"/>
    </source>
</evidence>
<sequence length="511" mass="54862">MALRQSAQLLARLGRVGSSSAGSSGSACASSFGSHFGFISSSRDEECSINTSMDCNAQIRRFVTNEMRQQHQLPSSLTGFGGATRNPLLPGAMRESSVPSPFSAGQSAAMSTARQVQSGSVVNSLMVGVYKFWRSQAPYDKAPAAVDSRLLPSVMAASDERANVGMWATTFFFTILSCNLLGLVPFNEAPTSGLGFATGLGISTWATATALGFYKLGFTFPGHFIPAVSQILQHFSEEFGCKMQSTPGQIQAGCDANQHQQHQQQQTRIREDAERLMEKGCCQMLQQQARTREGAQQLMEKVCCCLQQRGPMDQLPTSIRESARQQQQQQQQLPLLLEAGAARCPCLAAKESRTPTNCMWNPHKCMELHPCSQMETFRAFKERIVYTAASASAAAACQLAAGKDSESQITPAWPCAHAAGTHSAEAPHLGASNVTQCLCTSGMSLAMPFSLPFYTALPTTFAVCCLLSALVGLEYLVAVLQSGVFSILSTVYVGEFNGAKLAAPLAKMVKH</sequence>
<keyword evidence="7 14" id="KW-0812">Transmembrane</keyword>
<evidence type="ECO:0000256" key="3">
    <source>
        <dbReference type="ARBA" id="ARBA00006810"/>
    </source>
</evidence>
<comment type="subunit">
    <text evidence="4">F-type ATPases have 2 components, CF(1) - the catalytic core - and CF(0) - the membrane proton channel. CF(1) has five subunits: alpha(3), beta(3), gamma(1), delta(1), epsilon(1). CF(0) has three main subunits: a, b and c.</text>
</comment>
<keyword evidence="16" id="KW-1185">Reference proteome</keyword>
<evidence type="ECO:0000313" key="16">
    <source>
        <dbReference type="Proteomes" id="UP000815325"/>
    </source>
</evidence>
<feature type="transmembrane region" description="Helical" evidence="14">
    <location>
        <begin position="192"/>
        <end position="214"/>
    </location>
</feature>
<evidence type="ECO:0000256" key="1">
    <source>
        <dbReference type="ARBA" id="ARBA00002070"/>
    </source>
</evidence>
<evidence type="ECO:0000256" key="10">
    <source>
        <dbReference type="ARBA" id="ARBA00023065"/>
    </source>
</evidence>
<evidence type="ECO:0000256" key="2">
    <source>
        <dbReference type="ARBA" id="ARBA00004141"/>
    </source>
</evidence>
<comment type="similarity">
    <text evidence="3">Belongs to the ATPase A chain family.</text>
</comment>
<comment type="function">
    <text evidence="1">Mitochondrial membrane ATP synthase (F(1)F(0) ATP synthase or Complex V) produces ATP from ADP in the presence of a proton gradient across the membrane which is generated by electron transport complexes of the respiratory chain. F-type ATPases consist of two structural domains, F(1) - containing the extramembraneous catalytic core and F(0) - containing the membrane proton channel, linked together by a central stalk and a peripheral stalk. During catalysis, ATP synthesis in the catalytic domain of F(1) is coupled via a rotary mechanism of the central stalk subunits to proton translocation. Key component of the proton channel; it may play a direct role in the translocation of protons across the membrane.</text>
</comment>
<proteinExistence type="inferred from homology"/>
<comment type="subcellular location">
    <subcellularLocation>
        <location evidence="2">Membrane</location>
        <topology evidence="2">Multi-pass membrane protein</topology>
    </subcellularLocation>
</comment>
<evidence type="ECO:0000313" key="15">
    <source>
        <dbReference type="EMBL" id="KAF5829338.1"/>
    </source>
</evidence>
<evidence type="ECO:0000256" key="5">
    <source>
        <dbReference type="ARBA" id="ARBA00022448"/>
    </source>
</evidence>
<evidence type="ECO:0000256" key="14">
    <source>
        <dbReference type="SAM" id="Phobius"/>
    </source>
</evidence>
<keyword evidence="5" id="KW-0813">Transport</keyword>
<dbReference type="InterPro" id="IPR045083">
    <property type="entry name" value="ATP_synth_F0_asu_bact/mt"/>
</dbReference>
<feature type="transmembrane region" description="Helical" evidence="14">
    <location>
        <begin position="164"/>
        <end position="186"/>
    </location>
</feature>
<feature type="transmembrane region" description="Helical" evidence="14">
    <location>
        <begin position="475"/>
        <end position="494"/>
    </location>
</feature>
<comment type="caution">
    <text evidence="15">The sequence shown here is derived from an EMBL/GenBank/DDBJ whole genome shotgun (WGS) entry which is preliminary data.</text>
</comment>
<dbReference type="InterPro" id="IPR000568">
    <property type="entry name" value="ATP_synth_F0_asu"/>
</dbReference>
<evidence type="ECO:0000256" key="6">
    <source>
        <dbReference type="ARBA" id="ARBA00022547"/>
    </source>
</evidence>
<dbReference type="InterPro" id="IPR035908">
    <property type="entry name" value="F0_ATP_A_sf"/>
</dbReference>
<feature type="transmembrane region" description="Helical" evidence="14">
    <location>
        <begin position="451"/>
        <end position="469"/>
    </location>
</feature>
<dbReference type="CDD" id="cd00310">
    <property type="entry name" value="ATP-synt_Fo_a_6"/>
    <property type="match status" value="1"/>
</dbReference>
<accession>A0ABQ7G3Z9</accession>
<keyword evidence="11 14" id="KW-0472">Membrane</keyword>
<protein>
    <recommendedName>
        <fullName evidence="13">F-ATPase protein 6</fullName>
    </recommendedName>
</protein>
<dbReference type="Gene3D" id="1.20.120.220">
    <property type="entry name" value="ATP synthase, F0 complex, subunit A"/>
    <property type="match status" value="1"/>
</dbReference>
<evidence type="ECO:0000256" key="13">
    <source>
        <dbReference type="ARBA" id="ARBA00032954"/>
    </source>
</evidence>
<dbReference type="PANTHER" id="PTHR11410">
    <property type="entry name" value="ATP SYNTHASE SUBUNIT A"/>
    <property type="match status" value="1"/>
</dbReference>
<organism evidence="15 16">
    <name type="scientific">Dunaliella salina</name>
    <name type="common">Green alga</name>
    <name type="synonym">Protococcus salinus</name>
    <dbReference type="NCBI Taxonomy" id="3046"/>
    <lineage>
        <taxon>Eukaryota</taxon>
        <taxon>Viridiplantae</taxon>
        <taxon>Chlorophyta</taxon>
        <taxon>core chlorophytes</taxon>
        <taxon>Chlorophyceae</taxon>
        <taxon>CS clade</taxon>
        <taxon>Chlamydomonadales</taxon>
        <taxon>Dunaliellaceae</taxon>
        <taxon>Dunaliella</taxon>
    </lineage>
</organism>
<keyword evidence="8" id="KW-0375">Hydrogen ion transport</keyword>
<dbReference type="PANTHER" id="PTHR11410:SF0">
    <property type="entry name" value="ATP SYNTHASE SUBUNIT A"/>
    <property type="match status" value="1"/>
</dbReference>
<reference evidence="15" key="1">
    <citation type="submission" date="2017-08" db="EMBL/GenBank/DDBJ databases">
        <authorList>
            <person name="Polle J.E."/>
            <person name="Barry K."/>
            <person name="Cushman J."/>
            <person name="Schmutz J."/>
            <person name="Tran D."/>
            <person name="Hathwaick L.T."/>
            <person name="Yim W.C."/>
            <person name="Jenkins J."/>
            <person name="Mckie-Krisberg Z.M."/>
            <person name="Prochnik S."/>
            <person name="Lindquist E."/>
            <person name="Dockter R.B."/>
            <person name="Adam C."/>
            <person name="Molina H."/>
            <person name="Bunkerborg J."/>
            <person name="Jin E."/>
            <person name="Buchheim M."/>
            <person name="Magnuson J."/>
        </authorList>
    </citation>
    <scope>NUCLEOTIDE SEQUENCE</scope>
    <source>
        <strain evidence="15">CCAP 19/18</strain>
    </source>
</reference>